<dbReference type="GO" id="GO:0042026">
    <property type="term" value="P:protein refolding"/>
    <property type="evidence" value="ECO:0007669"/>
    <property type="project" value="UniProtKB-ARBA"/>
</dbReference>
<dbReference type="Gene3D" id="3.10.50.40">
    <property type="match status" value="1"/>
</dbReference>
<dbReference type="InterPro" id="IPR001179">
    <property type="entry name" value="PPIase_FKBP_dom"/>
</dbReference>
<evidence type="ECO:0000256" key="1">
    <source>
        <dbReference type="ARBA" id="ARBA00000971"/>
    </source>
</evidence>
<gene>
    <name evidence="12" type="ORF">SAMN03097708_02596</name>
</gene>
<feature type="domain" description="PPIase FKBP-type" evidence="11">
    <location>
        <begin position="27"/>
        <end position="102"/>
    </location>
</feature>
<sequence length="180" mass="19596">MLRSHEIGRVWPQFTDPKVSLMQIAEQKVVTIDYTLTDDQGTVIDQSEGGKFAYLHGARNIIPGLEKALEGKGAGDAVKVEVSPEQGYGPRDDNLQQQVPRDMFGEHEPQPGMQFNAQTPDGQTITVTVVKAEGDQVTIDANHPLAGVNLNFDVQVVEVRDATEEEQAHGHVHGAGGHDH</sequence>
<dbReference type="Pfam" id="PF00254">
    <property type="entry name" value="FKBP_C"/>
    <property type="match status" value="1"/>
</dbReference>
<evidence type="ECO:0000313" key="12">
    <source>
        <dbReference type="EMBL" id="SCZ64262.1"/>
    </source>
</evidence>
<protein>
    <recommendedName>
        <fullName evidence="10">Peptidyl-prolyl cis-trans isomerase</fullName>
        <ecNumber evidence="10">5.2.1.8</ecNumber>
    </recommendedName>
</protein>
<comment type="function">
    <text evidence="8">Also involved in hydrogenase metallocenter assembly, probably by participating in the nickel insertion step. This function in hydrogenase biosynthesis requires chaperone activity and the presence of the metal-binding domain, but not PPIase activity.</text>
</comment>
<dbReference type="STRING" id="415747.SAMN03097708_02596"/>
<evidence type="ECO:0000256" key="7">
    <source>
        <dbReference type="ARBA" id="ARBA00023235"/>
    </source>
</evidence>
<comment type="catalytic activity">
    <reaction evidence="1 9 10">
        <text>[protein]-peptidylproline (omega=180) = [protein]-peptidylproline (omega=0)</text>
        <dbReference type="Rhea" id="RHEA:16237"/>
        <dbReference type="Rhea" id="RHEA-COMP:10747"/>
        <dbReference type="Rhea" id="RHEA-COMP:10748"/>
        <dbReference type="ChEBI" id="CHEBI:83833"/>
        <dbReference type="ChEBI" id="CHEBI:83834"/>
        <dbReference type="EC" id="5.2.1.8"/>
    </reaction>
</comment>
<evidence type="ECO:0000256" key="8">
    <source>
        <dbReference type="ARBA" id="ARBA00037071"/>
    </source>
</evidence>
<dbReference type="EMBL" id="FMWD01000008">
    <property type="protein sequence ID" value="SCZ64262.1"/>
    <property type="molecule type" value="Genomic_DNA"/>
</dbReference>
<name>A0A1G5QR85_9GAMM</name>
<accession>A0A1G5QR85</accession>
<dbReference type="PANTHER" id="PTHR47861:SF3">
    <property type="entry name" value="FKBP-TYPE PEPTIDYL-PROLYL CIS-TRANS ISOMERASE SLYD"/>
    <property type="match status" value="1"/>
</dbReference>
<dbReference type="EC" id="5.2.1.8" evidence="10"/>
<keyword evidence="6" id="KW-0143">Chaperone</keyword>
<dbReference type="SUPFAM" id="SSF54534">
    <property type="entry name" value="FKBP-like"/>
    <property type="match status" value="1"/>
</dbReference>
<dbReference type="Proteomes" id="UP000199648">
    <property type="component" value="Unassembled WGS sequence"/>
</dbReference>
<evidence type="ECO:0000313" key="13">
    <source>
        <dbReference type="Proteomes" id="UP000199648"/>
    </source>
</evidence>
<evidence type="ECO:0000256" key="10">
    <source>
        <dbReference type="RuleBase" id="RU003915"/>
    </source>
</evidence>
<dbReference type="InterPro" id="IPR046357">
    <property type="entry name" value="PPIase_dom_sf"/>
</dbReference>
<keyword evidence="4" id="KW-0963">Cytoplasm</keyword>
<evidence type="ECO:0000256" key="6">
    <source>
        <dbReference type="ARBA" id="ARBA00023186"/>
    </source>
</evidence>
<dbReference type="PROSITE" id="PS50059">
    <property type="entry name" value="FKBP_PPIASE"/>
    <property type="match status" value="1"/>
</dbReference>
<evidence type="ECO:0000256" key="5">
    <source>
        <dbReference type="ARBA" id="ARBA00023110"/>
    </source>
</evidence>
<dbReference type="AlphaFoldDB" id="A0A1G5QR85"/>
<evidence type="ECO:0000259" key="11">
    <source>
        <dbReference type="PROSITE" id="PS50059"/>
    </source>
</evidence>
<dbReference type="GO" id="GO:0005737">
    <property type="term" value="C:cytoplasm"/>
    <property type="evidence" value="ECO:0007669"/>
    <property type="project" value="UniProtKB-SubCell"/>
</dbReference>
<dbReference type="GO" id="GO:0003755">
    <property type="term" value="F:peptidyl-prolyl cis-trans isomerase activity"/>
    <property type="evidence" value="ECO:0007669"/>
    <property type="project" value="UniProtKB-UniRule"/>
</dbReference>
<organism evidence="12 13">
    <name type="scientific">Thiohalomonas denitrificans</name>
    <dbReference type="NCBI Taxonomy" id="415747"/>
    <lineage>
        <taxon>Bacteria</taxon>
        <taxon>Pseudomonadati</taxon>
        <taxon>Pseudomonadota</taxon>
        <taxon>Gammaproteobacteria</taxon>
        <taxon>Thiohalomonadales</taxon>
        <taxon>Thiohalomonadaceae</taxon>
        <taxon>Thiohalomonas</taxon>
    </lineage>
</organism>
<comment type="similarity">
    <text evidence="3 10">Belongs to the FKBP-type PPIase family.</text>
</comment>
<keyword evidence="7 9" id="KW-0413">Isomerase</keyword>
<keyword evidence="13" id="KW-1185">Reference proteome</keyword>
<evidence type="ECO:0000256" key="2">
    <source>
        <dbReference type="ARBA" id="ARBA00004496"/>
    </source>
</evidence>
<comment type="subcellular location">
    <subcellularLocation>
        <location evidence="2">Cytoplasm</location>
    </subcellularLocation>
</comment>
<reference evidence="12 13" key="1">
    <citation type="submission" date="2016-10" db="EMBL/GenBank/DDBJ databases">
        <authorList>
            <person name="de Groot N.N."/>
        </authorList>
    </citation>
    <scope>NUCLEOTIDE SEQUENCE [LARGE SCALE GENOMIC DNA]</scope>
    <source>
        <strain evidence="12 13">HLD2</strain>
    </source>
</reference>
<keyword evidence="5 9" id="KW-0697">Rotamase</keyword>
<evidence type="ECO:0000256" key="3">
    <source>
        <dbReference type="ARBA" id="ARBA00006577"/>
    </source>
</evidence>
<dbReference type="PANTHER" id="PTHR47861">
    <property type="entry name" value="FKBP-TYPE PEPTIDYL-PROLYL CIS-TRANS ISOMERASE SLYD"/>
    <property type="match status" value="1"/>
</dbReference>
<evidence type="ECO:0000256" key="4">
    <source>
        <dbReference type="ARBA" id="ARBA00022490"/>
    </source>
</evidence>
<proteinExistence type="inferred from homology"/>
<evidence type="ECO:0000256" key="9">
    <source>
        <dbReference type="PROSITE-ProRule" id="PRU00277"/>
    </source>
</evidence>